<feature type="domain" description="DUF7939" evidence="3">
    <location>
        <begin position="477"/>
        <end position="553"/>
    </location>
</feature>
<dbReference type="eggNOG" id="COG0457">
    <property type="taxonomic scope" value="Bacteria"/>
</dbReference>
<keyword evidence="2" id="KW-0812">Transmembrane</keyword>
<dbReference type="PANTHER" id="PTHR40940:SF1">
    <property type="entry name" value="PROTEIN BATD"/>
    <property type="match status" value="1"/>
</dbReference>
<dbReference type="STRING" id="243233.MCA3087"/>
<dbReference type="Proteomes" id="UP000006821">
    <property type="component" value="Chromosome"/>
</dbReference>
<dbReference type="Pfam" id="PF25607">
    <property type="entry name" value="DUF7939"/>
    <property type="match status" value="1"/>
</dbReference>
<feature type="region of interest" description="Disordered" evidence="1">
    <location>
        <begin position="569"/>
        <end position="595"/>
    </location>
</feature>
<dbReference type="PANTHER" id="PTHR40940">
    <property type="entry name" value="PROTEIN BATD-RELATED"/>
    <property type="match status" value="1"/>
</dbReference>
<feature type="region of interest" description="Disordered" evidence="1">
    <location>
        <begin position="395"/>
        <end position="426"/>
    </location>
</feature>
<dbReference type="KEGG" id="mca:MCA3087"/>
<evidence type="ECO:0000259" key="3">
    <source>
        <dbReference type="Pfam" id="PF25607"/>
    </source>
</evidence>
<dbReference type="AlphaFoldDB" id="Q602H6"/>
<evidence type="ECO:0000256" key="1">
    <source>
        <dbReference type="SAM" id="MobiDB-lite"/>
    </source>
</evidence>
<dbReference type="InterPro" id="IPR025738">
    <property type="entry name" value="BatD"/>
</dbReference>
<name>Q602H6_METCA</name>
<dbReference type="InterPro" id="IPR057699">
    <property type="entry name" value="DUF7939"/>
</dbReference>
<gene>
    <name evidence="4" type="ordered locus">MCA3087</name>
</gene>
<feature type="transmembrane region" description="Helical" evidence="2">
    <location>
        <begin position="433"/>
        <end position="453"/>
    </location>
</feature>
<evidence type="ECO:0000313" key="5">
    <source>
        <dbReference type="Proteomes" id="UP000006821"/>
    </source>
</evidence>
<reference evidence="4 5" key="1">
    <citation type="journal article" date="2004" name="PLoS Biol.">
        <title>Genomic insights into methanotrophy: the complete genome sequence of Methylococcus capsulatus (Bath).</title>
        <authorList>
            <person name="Ward N.L."/>
            <person name="Larsen O."/>
            <person name="Sakwa J."/>
            <person name="Bruseth L."/>
            <person name="Khouri H.M."/>
            <person name="Durkin A.S."/>
            <person name="Dimitrov G."/>
            <person name="Jiang L."/>
            <person name="Scanlan D."/>
            <person name="Kang K.H."/>
            <person name="Lewis M.R."/>
            <person name="Nelson K.E."/>
            <person name="Methe B.A."/>
            <person name="Wu M."/>
            <person name="Heidelberg J.F."/>
            <person name="Paulsen I.T."/>
            <person name="Fouts D.E."/>
            <person name="Ravel J."/>
            <person name="Tettelin H."/>
            <person name="Ren Q."/>
            <person name="Read T.D."/>
            <person name="DeBoy R.T."/>
            <person name="Seshadri R."/>
            <person name="Salzberg S.L."/>
            <person name="Jensen H.B."/>
            <person name="Birkeland N.K."/>
            <person name="Nelson W.C."/>
            <person name="Dodson R.J."/>
            <person name="Grindhaug S.H."/>
            <person name="Holt I.E."/>
            <person name="Eidhammer I."/>
            <person name="Jonasen I."/>
            <person name="Vanaken S."/>
            <person name="Utterback T.R."/>
            <person name="Feldblyum T.V."/>
            <person name="Fraser C.M."/>
            <person name="Lillehaug J.R."/>
            <person name="Eisen J.A."/>
        </authorList>
    </citation>
    <scope>NUCLEOTIDE SEQUENCE [LARGE SCALE GENOMIC DNA]</scope>
    <source>
        <strain evidence="5">ATCC 33009 / NCIMB 11132 / Bath</strain>
    </source>
</reference>
<keyword evidence="2" id="KW-0472">Membrane</keyword>
<accession>Q602H6</accession>
<proteinExistence type="predicted"/>
<dbReference type="EMBL" id="AE017282">
    <property type="protein sequence ID" value="AAU90821.1"/>
    <property type="molecule type" value="Genomic_DNA"/>
</dbReference>
<dbReference type="RefSeq" id="WP_010962271.1">
    <property type="nucleotide sequence ID" value="NC_002977.6"/>
</dbReference>
<evidence type="ECO:0000256" key="2">
    <source>
        <dbReference type="SAM" id="Phobius"/>
    </source>
</evidence>
<evidence type="ECO:0000313" key="4">
    <source>
        <dbReference type="EMBL" id="AAU90821.1"/>
    </source>
</evidence>
<sequence>MAARGLRAWGPLILGLLLWLGWSGAVLATEIIVTADREPVSVNESFNLTFSADESPDGEPDFTPLSRDFRVLSQSQNSQISMVNGKVSRTFEWTVTVVAKQAGTLTVPPIAFGDDRSKPLTVTVTDRPAPGPAGSAGDDALLIEVDVSPKNPYVQAQVIYTVRVLYRTRLGGARLSPLEIPDALVQQLGDKRNYSTERNGATYSATEIRYAIFPQKSGPLLIPPLTLDAEVQASGRGGFNPFFGRPMKTVSLRSKAIELQVRPAPAAFSGKHWLPAQNVTLEETLSPDTGRIETGQPLTRTLTLRAQGATVGVLPELGLAGLPEDIRRYPDQPALDEQRQGTGLLSTRQEKTALVPDRPGRYLLPAIEVPWWNTAAERMEVARLPEREIEVAAGAAAPIQPVPEPTPASAQETAGTPPVKGGEPESGRADSPIWFWLCLFLAGGWLITAGLWWRTARWSQEKTVMKPSESPQLSGSRLMRELKEACAANDPGRARRALLDWAAQRWPDCDASLEGIAGHSQGELKHAVQALGRALYGYPRTEWNGAALWAAIVTTDLGKARAENRGPVALAPLHPPAQASPQSGARRPNALSMTQ</sequence>
<dbReference type="Pfam" id="PF13584">
    <property type="entry name" value="BatD"/>
    <property type="match status" value="1"/>
</dbReference>
<keyword evidence="2" id="KW-1133">Transmembrane helix</keyword>
<organism evidence="4 5">
    <name type="scientific">Methylococcus capsulatus (strain ATCC 33009 / NCIMB 11132 / Bath)</name>
    <dbReference type="NCBI Taxonomy" id="243233"/>
    <lineage>
        <taxon>Bacteria</taxon>
        <taxon>Pseudomonadati</taxon>
        <taxon>Pseudomonadota</taxon>
        <taxon>Gammaproteobacteria</taxon>
        <taxon>Methylococcales</taxon>
        <taxon>Methylococcaceae</taxon>
        <taxon>Methylococcus</taxon>
    </lineage>
</organism>
<protein>
    <recommendedName>
        <fullName evidence="3">DUF7939 domain-containing protein</fullName>
    </recommendedName>
</protein>
<dbReference type="GeneID" id="88225245"/>
<dbReference type="HOGENOM" id="CLU_031701_1_0_6"/>